<evidence type="ECO:0000256" key="1">
    <source>
        <dbReference type="ARBA" id="ARBA00007209"/>
    </source>
</evidence>
<comment type="similarity">
    <text evidence="1 4">Belongs to the tektin family.</text>
</comment>
<feature type="coiled-coil region" evidence="5">
    <location>
        <begin position="195"/>
        <end position="229"/>
    </location>
</feature>
<dbReference type="GO" id="GO:0005634">
    <property type="term" value="C:nucleus"/>
    <property type="evidence" value="ECO:0007669"/>
    <property type="project" value="TreeGrafter"/>
</dbReference>
<dbReference type="GO" id="GO:0060271">
    <property type="term" value="P:cilium assembly"/>
    <property type="evidence" value="ECO:0007669"/>
    <property type="project" value="UniProtKB-UniRule"/>
</dbReference>
<evidence type="ECO:0000256" key="4">
    <source>
        <dbReference type="RuleBase" id="RU367040"/>
    </source>
</evidence>
<protein>
    <recommendedName>
        <fullName evidence="4">Tektin</fullName>
    </recommendedName>
</protein>
<keyword evidence="3 5" id="KW-0175">Coiled coil</keyword>
<keyword evidence="4" id="KW-0966">Cell projection</keyword>
<evidence type="ECO:0000313" key="8">
    <source>
        <dbReference type="Proteomes" id="UP000694426"/>
    </source>
</evidence>
<dbReference type="Pfam" id="PF03148">
    <property type="entry name" value="Tektin"/>
    <property type="match status" value="1"/>
</dbReference>
<dbReference type="GO" id="GO:0060378">
    <property type="term" value="P:regulation of brood size"/>
    <property type="evidence" value="ECO:0007669"/>
    <property type="project" value="Ensembl"/>
</dbReference>
<evidence type="ECO:0000256" key="2">
    <source>
        <dbReference type="ARBA" id="ARBA00022490"/>
    </source>
</evidence>
<dbReference type="GO" id="GO:0097225">
    <property type="term" value="C:sperm midpiece"/>
    <property type="evidence" value="ECO:0007669"/>
    <property type="project" value="Ensembl"/>
</dbReference>
<evidence type="ECO:0000256" key="6">
    <source>
        <dbReference type="SAM" id="MobiDB-lite"/>
    </source>
</evidence>
<feature type="compositionally biased region" description="Basic and acidic residues" evidence="6">
    <location>
        <begin position="1"/>
        <end position="24"/>
    </location>
</feature>
<feature type="coiled-coil region" evidence="5">
    <location>
        <begin position="505"/>
        <end position="553"/>
    </location>
</feature>
<keyword evidence="2" id="KW-0963">Cytoplasm</keyword>
<keyword evidence="4" id="KW-0969">Cilium</keyword>
<dbReference type="AlphaFoldDB" id="A0A8B9C9F1"/>
<dbReference type="GO" id="GO:0030317">
    <property type="term" value="P:flagellated sperm motility"/>
    <property type="evidence" value="ECO:0007669"/>
    <property type="project" value="Ensembl"/>
</dbReference>
<reference evidence="7" key="2">
    <citation type="submission" date="2025-09" db="UniProtKB">
        <authorList>
            <consortium name="Ensembl"/>
        </authorList>
    </citation>
    <scope>IDENTIFICATION</scope>
</reference>
<dbReference type="GO" id="GO:0160111">
    <property type="term" value="C:axonemal A tubule inner sheath"/>
    <property type="evidence" value="ECO:0007669"/>
    <property type="project" value="Ensembl"/>
</dbReference>
<dbReference type="PRINTS" id="PR00511">
    <property type="entry name" value="TEKTIN"/>
</dbReference>
<name>A0A8B9C9F1_9AVES</name>
<dbReference type="PANTHER" id="PTHR19960:SF12">
    <property type="entry name" value="TEKTIN-4"/>
    <property type="match status" value="1"/>
</dbReference>
<keyword evidence="8" id="KW-1185">Reference proteome</keyword>
<dbReference type="PANTHER" id="PTHR19960">
    <property type="entry name" value="TEKTIN"/>
    <property type="match status" value="1"/>
</dbReference>
<dbReference type="InterPro" id="IPR000435">
    <property type="entry name" value="Tektins"/>
</dbReference>
<comment type="subcellular location">
    <subcellularLocation>
        <location evidence="4">Cytoplasm</location>
        <location evidence="4">Cytoskeleton</location>
        <location evidence="4">Cilium axoneme</location>
    </subcellularLocation>
</comment>
<sequence length="578" mass="65085">MKGKCDRGGEREVAEHKEEAKRSAEFSLYSHPRTRTGGSQRLQCEGNPPGPAMTGPAMTPPARRAPRSLPIGSPRRHGNTDSTSGRAGVLIGGCRCRLPFSSGKVPVAHWLLPLPRRRRDAARPSAAMAGSEAPGRALLTAEPPPPPVPASALPPRVFEAALKTGPDSSSGLATAGFRTAKYLPPEWHQSNYAQYHRAFASCQEAERNRDEAKELCQRTAAAAQRAQQDSTAALGQRLQDIHFWKGELQKEIEDLDAETGLLAAQKVRLERALDATEVPYGIATDNLQCRERRQPPDLVCDEVERELLKEAELIRNIQELLKRTLMQASNQMRLNRDHKEVCEMDWSDKVETYNIDDNCGRYNNQSTNIQFHPSSVKFEESASTPETWAKFSHDNIYKAEREKLASINLRALIDNILHDISEDLRMQCAAVNEAFAKRLEELDDTKHKLEHHLKKTLKEIGDQEANIAALKQAIKEKEAPVKVAQTRLYDRSFRPNVELCRDAAQFRLINEVEELTESIESLKRKLLEAEQSLRNLEDTRMNLEKEIAVKTNSIFIDRQKCLAHRTRYPSTLKLAGYQ</sequence>
<organism evidence="7 8">
    <name type="scientific">Anser brachyrhynchus</name>
    <name type="common">Pink-footed goose</name>
    <dbReference type="NCBI Taxonomy" id="132585"/>
    <lineage>
        <taxon>Eukaryota</taxon>
        <taxon>Metazoa</taxon>
        <taxon>Chordata</taxon>
        <taxon>Craniata</taxon>
        <taxon>Vertebrata</taxon>
        <taxon>Euteleostomi</taxon>
        <taxon>Archelosauria</taxon>
        <taxon>Archosauria</taxon>
        <taxon>Dinosauria</taxon>
        <taxon>Saurischia</taxon>
        <taxon>Theropoda</taxon>
        <taxon>Coelurosauria</taxon>
        <taxon>Aves</taxon>
        <taxon>Neognathae</taxon>
        <taxon>Galloanserae</taxon>
        <taxon>Anseriformes</taxon>
        <taxon>Anatidae</taxon>
        <taxon>Anserinae</taxon>
        <taxon>Anser</taxon>
    </lineage>
</organism>
<dbReference type="GeneTree" id="ENSGT00950000182894"/>
<feature type="compositionally biased region" description="Low complexity" evidence="6">
    <location>
        <begin position="52"/>
        <end position="62"/>
    </location>
</feature>
<evidence type="ECO:0000256" key="5">
    <source>
        <dbReference type="SAM" id="Coils"/>
    </source>
</evidence>
<dbReference type="InterPro" id="IPR048256">
    <property type="entry name" value="Tektin-like"/>
</dbReference>
<proteinExistence type="inferred from homology"/>
<keyword evidence="4" id="KW-0282">Flagellum</keyword>
<reference evidence="7" key="1">
    <citation type="submission" date="2025-08" db="UniProtKB">
        <authorList>
            <consortium name="Ensembl"/>
        </authorList>
    </citation>
    <scope>IDENTIFICATION</scope>
</reference>
<feature type="coiled-coil region" evidence="5">
    <location>
        <begin position="432"/>
        <end position="473"/>
    </location>
</feature>
<evidence type="ECO:0000256" key="3">
    <source>
        <dbReference type="ARBA" id="ARBA00023054"/>
    </source>
</evidence>
<feature type="region of interest" description="Disordered" evidence="6">
    <location>
        <begin position="1"/>
        <end position="86"/>
    </location>
</feature>
<dbReference type="Proteomes" id="UP000694426">
    <property type="component" value="Unplaced"/>
</dbReference>
<accession>A0A8B9C9F1</accession>
<evidence type="ECO:0000313" key="7">
    <source>
        <dbReference type="Ensembl" id="ENSABRP00000016327.1"/>
    </source>
</evidence>
<dbReference type="GO" id="GO:0097228">
    <property type="term" value="C:sperm principal piece"/>
    <property type="evidence" value="ECO:0007669"/>
    <property type="project" value="Ensembl"/>
</dbReference>
<dbReference type="Ensembl" id="ENSABRT00000023252.1">
    <property type="protein sequence ID" value="ENSABRP00000016327.1"/>
    <property type="gene ID" value="ENSABRG00000014326.1"/>
</dbReference>